<organism evidence="1 2">
    <name type="scientific">Croceibacterium atlanticum</name>
    <dbReference type="NCBI Taxonomy" id="1267766"/>
    <lineage>
        <taxon>Bacteria</taxon>
        <taxon>Pseudomonadati</taxon>
        <taxon>Pseudomonadota</taxon>
        <taxon>Alphaproteobacteria</taxon>
        <taxon>Sphingomonadales</taxon>
        <taxon>Erythrobacteraceae</taxon>
        <taxon>Croceibacterium</taxon>
    </lineage>
</organism>
<keyword evidence="2" id="KW-1185">Reference proteome</keyword>
<dbReference type="AlphaFoldDB" id="A0A0F7KVJ5"/>
<evidence type="ECO:0000313" key="2">
    <source>
        <dbReference type="Proteomes" id="UP000034392"/>
    </source>
</evidence>
<accession>A0A0F7KVJ5</accession>
<reference evidence="1" key="1">
    <citation type="submission" date="2015-05" db="EMBL/GenBank/DDBJ databases">
        <title>The complete genome of Altererythrobacter atlanticus strain 26DY36.</title>
        <authorList>
            <person name="Wu Y.-H."/>
            <person name="Cheng H."/>
            <person name="Wu X.-W."/>
        </authorList>
    </citation>
    <scope>NUCLEOTIDE SEQUENCE [LARGE SCALE GENOMIC DNA]</scope>
    <source>
        <strain evidence="1">26DY36</strain>
    </source>
</reference>
<dbReference type="STRING" id="1267766.WYH_01744"/>
<sequence>MVLCDATEKWLPSHLPREKMQFTKIGCVQPKVTQVATLEVTFGDFQ</sequence>
<name>A0A0F7KVJ5_9SPHN</name>
<protein>
    <submittedName>
        <fullName evidence="1">Uncharacterized protein</fullName>
    </submittedName>
</protein>
<dbReference type="PATRIC" id="fig|1267766.3.peg.1760"/>
<dbReference type="Proteomes" id="UP000034392">
    <property type="component" value="Chromosome"/>
</dbReference>
<evidence type="ECO:0000313" key="1">
    <source>
        <dbReference type="EMBL" id="AKH42780.1"/>
    </source>
</evidence>
<proteinExistence type="predicted"/>
<dbReference type="EMBL" id="CP011452">
    <property type="protein sequence ID" value="AKH42780.1"/>
    <property type="molecule type" value="Genomic_DNA"/>
</dbReference>
<gene>
    <name evidence="1" type="ORF">WYH_01744</name>
</gene>
<dbReference type="KEGG" id="aay:WYH_01744"/>